<organism evidence="2 3">
    <name type="scientific">Amycolatopsis thermophila</name>
    <dbReference type="NCBI Taxonomy" id="206084"/>
    <lineage>
        <taxon>Bacteria</taxon>
        <taxon>Bacillati</taxon>
        <taxon>Actinomycetota</taxon>
        <taxon>Actinomycetes</taxon>
        <taxon>Pseudonocardiales</taxon>
        <taxon>Pseudonocardiaceae</taxon>
        <taxon>Amycolatopsis</taxon>
    </lineage>
</organism>
<comment type="caution">
    <text evidence="2">The sequence shown here is derived from an EMBL/GenBank/DDBJ whole genome shotgun (WGS) entry which is preliminary data.</text>
</comment>
<gene>
    <name evidence="2" type="ORF">FB470_000984</name>
</gene>
<dbReference type="InterPro" id="IPR011010">
    <property type="entry name" value="DNA_brk_join_enz"/>
</dbReference>
<dbReference type="RefSeq" id="WP_306989102.1">
    <property type="nucleotide sequence ID" value="NZ_JAUSUT010000001.1"/>
</dbReference>
<accession>A0ABU0EPS7</accession>
<keyword evidence="3" id="KW-1185">Reference proteome</keyword>
<reference evidence="2 3" key="1">
    <citation type="submission" date="2023-07" db="EMBL/GenBank/DDBJ databases">
        <title>Sequencing the genomes of 1000 actinobacteria strains.</title>
        <authorList>
            <person name="Klenk H.-P."/>
        </authorList>
    </citation>
    <scope>NUCLEOTIDE SEQUENCE [LARGE SCALE GENOMIC DNA]</scope>
    <source>
        <strain evidence="2 3">DSM 45805</strain>
    </source>
</reference>
<keyword evidence="1" id="KW-0233">DNA recombination</keyword>
<dbReference type="SUPFAM" id="SSF56349">
    <property type="entry name" value="DNA breaking-rejoining enzymes"/>
    <property type="match status" value="1"/>
</dbReference>
<evidence type="ECO:0000256" key="1">
    <source>
        <dbReference type="ARBA" id="ARBA00023172"/>
    </source>
</evidence>
<dbReference type="Gene3D" id="1.10.443.10">
    <property type="entry name" value="Intergrase catalytic core"/>
    <property type="match status" value="1"/>
</dbReference>
<dbReference type="EMBL" id="JAUSUT010000001">
    <property type="protein sequence ID" value="MDQ0376990.1"/>
    <property type="molecule type" value="Genomic_DNA"/>
</dbReference>
<dbReference type="InterPro" id="IPR013762">
    <property type="entry name" value="Integrase-like_cat_sf"/>
</dbReference>
<proteinExistence type="predicted"/>
<dbReference type="Proteomes" id="UP001229651">
    <property type="component" value="Unassembled WGS sequence"/>
</dbReference>
<evidence type="ECO:0000313" key="2">
    <source>
        <dbReference type="EMBL" id="MDQ0376990.1"/>
    </source>
</evidence>
<protein>
    <submittedName>
        <fullName evidence="2">Integrase</fullName>
    </submittedName>
</protein>
<name>A0ABU0EPS7_9PSEU</name>
<sequence length="110" mass="11999">MRPVPRHPEVTGILWSHIERYGYGADGRLFVGERGGLISKVTYTKVFRAARATTFTEEVRRGPLLARPYDFRHAAVSTWLAAGLDPAAVSVSVHCPQAAADDHGSPWLAG</sequence>
<evidence type="ECO:0000313" key="3">
    <source>
        <dbReference type="Proteomes" id="UP001229651"/>
    </source>
</evidence>